<feature type="domain" description="Ribonucleotide reductase large subunit C-terminal" evidence="6">
    <location>
        <begin position="247"/>
        <end position="557"/>
    </location>
</feature>
<name>A0A5K1K000_9APHY</name>
<keyword evidence="4" id="KW-0215">Deoxyribonucleotide synthesis</keyword>
<dbReference type="SUPFAM" id="SSF51998">
    <property type="entry name" value="PFL-like glycyl radical enzymes"/>
    <property type="match status" value="1"/>
</dbReference>
<evidence type="ECO:0000313" key="7">
    <source>
        <dbReference type="EMBL" id="VWO98948.1"/>
    </source>
</evidence>
<organism evidence="7">
    <name type="scientific">Ganoderma boninense</name>
    <dbReference type="NCBI Taxonomy" id="34458"/>
    <lineage>
        <taxon>Eukaryota</taxon>
        <taxon>Fungi</taxon>
        <taxon>Dikarya</taxon>
        <taxon>Basidiomycota</taxon>
        <taxon>Agaricomycotina</taxon>
        <taxon>Agaricomycetes</taxon>
        <taxon>Polyporales</taxon>
        <taxon>Polyporaceae</taxon>
        <taxon>Ganoderma</taxon>
    </lineage>
</organism>
<dbReference type="PRINTS" id="PR01183">
    <property type="entry name" value="RIBORDTASEM1"/>
</dbReference>
<dbReference type="GO" id="GO:0009263">
    <property type="term" value="P:deoxyribonucleotide biosynthetic process"/>
    <property type="evidence" value="ECO:0007669"/>
    <property type="project" value="UniProtKB-KW"/>
</dbReference>
<dbReference type="Pfam" id="PF02867">
    <property type="entry name" value="Ribonuc_red_lgC"/>
    <property type="match status" value="1"/>
</dbReference>
<dbReference type="GO" id="GO:0005524">
    <property type="term" value="F:ATP binding"/>
    <property type="evidence" value="ECO:0007669"/>
    <property type="project" value="InterPro"/>
</dbReference>
<dbReference type="Pfam" id="PF00317">
    <property type="entry name" value="Ribonuc_red_lgN"/>
    <property type="match status" value="1"/>
</dbReference>
<dbReference type="GO" id="GO:0005971">
    <property type="term" value="C:ribonucleoside-diphosphate reductase complex"/>
    <property type="evidence" value="ECO:0007669"/>
    <property type="project" value="TreeGrafter"/>
</dbReference>
<reference evidence="7" key="1">
    <citation type="submission" date="2019-10" db="EMBL/GenBank/DDBJ databases">
        <authorList>
            <person name="Nor Muhammad N."/>
        </authorList>
    </citation>
    <scope>NUCLEOTIDE SEQUENCE</scope>
</reference>
<dbReference type="InterPro" id="IPR039718">
    <property type="entry name" value="Rrm1"/>
</dbReference>
<evidence type="ECO:0000256" key="3">
    <source>
        <dbReference type="ARBA" id="ARBA00023002"/>
    </source>
</evidence>
<evidence type="ECO:0000256" key="1">
    <source>
        <dbReference type="ARBA" id="ARBA00010406"/>
    </source>
</evidence>
<gene>
    <name evidence="7" type="primary">I1RFR7</name>
</gene>
<dbReference type="Gene3D" id="3.20.70.20">
    <property type="match status" value="1"/>
</dbReference>
<sequence length="558" mass="61540">MNTDAFLVFLAEIVSTFCARHPDYSLLAGRVYASYHHGRIPKQFSSWVLSIEHAQPGIFSDRLLAAVHSHADALDGAILHSRDFDFTYRALQIFERSYLLKSGREVNERLQFLFMRVAIGIHGDAIDDVLQTYHLLSTRKISLASPALWNGGLSKRRFASCYIFEPSVTDAADAIRDFSTLSLLWSSDGGIGINVGSVPGSRGTGDGAHPGLMPLLKTYDSIAAFWSRTSHHRTSSATAFLPIWHTDVSMRRLDANEMWTLLDPMQAPGLDGLYGDAFDCAYEAYEAQGLATSTLPARVLWDVIADGIRESGTPFLMYGDNVNAKNNQMNLGPIGASNLCTEIVQYSSTVETAVCTLASICLPRYLRGDGTLDYAEIHRVTKLVVRYLDRLIDLNDYPTTESAVSAYRTRSLSVGVQGLADLLGYMEVPFTSLEGRAINSSIFETVYHAALESSCELAEQFGPHDSWQGSPAQQGVLQIDMWGAEPSDRYDFDSLRENIRRNGLRNSVLTAQMPTASTAQLFGNSEGTDPHLSNILQFRVLGGNFNEISRPLVVALHK</sequence>
<dbReference type="EC" id="1.17.4.1" evidence="2 4"/>
<dbReference type="InterPro" id="IPR013509">
    <property type="entry name" value="RNR_lsu_N"/>
</dbReference>
<comment type="similarity">
    <text evidence="1 4">Belongs to the ribonucleoside diphosphate reductase large chain family.</text>
</comment>
<dbReference type="InterPro" id="IPR000788">
    <property type="entry name" value="RNR_lg_C"/>
</dbReference>
<comment type="catalytic activity">
    <reaction evidence="4">
        <text>a 2'-deoxyribonucleoside 5'-diphosphate + [thioredoxin]-disulfide + H2O = a ribonucleoside 5'-diphosphate + [thioredoxin]-dithiol</text>
        <dbReference type="Rhea" id="RHEA:23252"/>
        <dbReference type="Rhea" id="RHEA-COMP:10698"/>
        <dbReference type="Rhea" id="RHEA-COMP:10700"/>
        <dbReference type="ChEBI" id="CHEBI:15377"/>
        <dbReference type="ChEBI" id="CHEBI:29950"/>
        <dbReference type="ChEBI" id="CHEBI:50058"/>
        <dbReference type="ChEBI" id="CHEBI:57930"/>
        <dbReference type="ChEBI" id="CHEBI:73316"/>
        <dbReference type="EC" id="1.17.4.1"/>
    </reaction>
</comment>
<evidence type="ECO:0000256" key="2">
    <source>
        <dbReference type="ARBA" id="ARBA00012274"/>
    </source>
</evidence>
<feature type="domain" description="Ribonucleotide reductase large subunit N-terminal" evidence="5">
    <location>
        <begin position="85"/>
        <end position="155"/>
    </location>
</feature>
<dbReference type="AlphaFoldDB" id="A0A5K1K000"/>
<dbReference type="InterPro" id="IPR008926">
    <property type="entry name" value="RNR_R1-su_N"/>
</dbReference>
<dbReference type="SUPFAM" id="SSF48168">
    <property type="entry name" value="R1 subunit of ribonucleotide reductase, N-terminal domain"/>
    <property type="match status" value="1"/>
</dbReference>
<accession>A0A5K1K000</accession>
<dbReference type="GO" id="GO:0004748">
    <property type="term" value="F:ribonucleoside-diphosphate reductase activity, thioredoxin disulfide as acceptor"/>
    <property type="evidence" value="ECO:0007669"/>
    <property type="project" value="UniProtKB-EC"/>
</dbReference>
<keyword evidence="3 4" id="KW-0560">Oxidoreductase</keyword>
<dbReference type="EMBL" id="LR727293">
    <property type="protein sequence ID" value="VWO98948.1"/>
    <property type="molecule type" value="Genomic_DNA"/>
</dbReference>
<proteinExistence type="inferred from homology"/>
<dbReference type="PANTHER" id="PTHR11573">
    <property type="entry name" value="RIBONUCLEOSIDE-DIPHOSPHATE REDUCTASE LARGE CHAIN"/>
    <property type="match status" value="1"/>
</dbReference>
<evidence type="ECO:0000259" key="6">
    <source>
        <dbReference type="Pfam" id="PF02867"/>
    </source>
</evidence>
<dbReference type="PANTHER" id="PTHR11573:SF6">
    <property type="entry name" value="RIBONUCLEOSIDE-DIPHOSPHATE REDUCTASE LARGE SUBUNIT"/>
    <property type="match status" value="1"/>
</dbReference>
<evidence type="ECO:0000256" key="4">
    <source>
        <dbReference type="RuleBase" id="RU003410"/>
    </source>
</evidence>
<evidence type="ECO:0000259" key="5">
    <source>
        <dbReference type="Pfam" id="PF00317"/>
    </source>
</evidence>
<dbReference type="UniPathway" id="UPA00326"/>
<comment type="function">
    <text evidence="4">Provides the precursors necessary for DNA synthesis. Catalyzes the biosynthesis of deoxyribonucleotides from the corresponding ribonucleotides.</text>
</comment>
<protein>
    <recommendedName>
        <fullName evidence="2 4">Ribonucleoside-diphosphate reductase</fullName>
        <ecNumber evidence="2 4">1.17.4.1</ecNumber>
    </recommendedName>
</protein>